<dbReference type="Proteomes" id="UP000799755">
    <property type="component" value="Unassembled WGS sequence"/>
</dbReference>
<dbReference type="EMBL" id="MU003509">
    <property type="protein sequence ID" value="KAF2470237.1"/>
    <property type="molecule type" value="Genomic_DNA"/>
</dbReference>
<gene>
    <name evidence="1" type="ORF">BDR25DRAFT_334684</name>
</gene>
<reference evidence="1" key="1">
    <citation type="journal article" date="2020" name="Stud. Mycol.">
        <title>101 Dothideomycetes genomes: a test case for predicting lifestyles and emergence of pathogens.</title>
        <authorList>
            <person name="Haridas S."/>
            <person name="Albert R."/>
            <person name="Binder M."/>
            <person name="Bloem J."/>
            <person name="Labutti K."/>
            <person name="Salamov A."/>
            <person name="Andreopoulos B."/>
            <person name="Baker S."/>
            <person name="Barry K."/>
            <person name="Bills G."/>
            <person name="Bluhm B."/>
            <person name="Cannon C."/>
            <person name="Castanera R."/>
            <person name="Culley D."/>
            <person name="Daum C."/>
            <person name="Ezra D."/>
            <person name="Gonzalez J."/>
            <person name="Henrissat B."/>
            <person name="Kuo A."/>
            <person name="Liang C."/>
            <person name="Lipzen A."/>
            <person name="Lutzoni F."/>
            <person name="Magnuson J."/>
            <person name="Mondo S."/>
            <person name="Nolan M."/>
            <person name="Ohm R."/>
            <person name="Pangilinan J."/>
            <person name="Park H.-J."/>
            <person name="Ramirez L."/>
            <person name="Alfaro M."/>
            <person name="Sun H."/>
            <person name="Tritt A."/>
            <person name="Yoshinaga Y."/>
            <person name="Zwiers L.-H."/>
            <person name="Turgeon B."/>
            <person name="Goodwin S."/>
            <person name="Spatafora J."/>
            <person name="Crous P."/>
            <person name="Grigoriev I."/>
        </authorList>
    </citation>
    <scope>NUCLEOTIDE SEQUENCE</scope>
    <source>
        <strain evidence="1">ATCC 200398</strain>
    </source>
</reference>
<comment type="caution">
    <text evidence="1">The sequence shown here is derived from an EMBL/GenBank/DDBJ whole genome shotgun (WGS) entry which is preliminary data.</text>
</comment>
<keyword evidence="2" id="KW-1185">Reference proteome</keyword>
<evidence type="ECO:0000313" key="1">
    <source>
        <dbReference type="EMBL" id="KAF2470237.1"/>
    </source>
</evidence>
<evidence type="ECO:0000313" key="2">
    <source>
        <dbReference type="Proteomes" id="UP000799755"/>
    </source>
</evidence>
<name>A0ACB6QTR2_9PLEO</name>
<organism evidence="1 2">
    <name type="scientific">Lindgomyces ingoldianus</name>
    <dbReference type="NCBI Taxonomy" id="673940"/>
    <lineage>
        <taxon>Eukaryota</taxon>
        <taxon>Fungi</taxon>
        <taxon>Dikarya</taxon>
        <taxon>Ascomycota</taxon>
        <taxon>Pezizomycotina</taxon>
        <taxon>Dothideomycetes</taxon>
        <taxon>Pleosporomycetidae</taxon>
        <taxon>Pleosporales</taxon>
        <taxon>Lindgomycetaceae</taxon>
        <taxon>Lindgomyces</taxon>
    </lineage>
</organism>
<accession>A0ACB6QTR2</accession>
<protein>
    <submittedName>
        <fullName evidence="1">Uncharacterized protein</fullName>
    </submittedName>
</protein>
<proteinExistence type="predicted"/>
<sequence length="257" mass="28445">MAHNPTVAERKTKFLRTQDRFLSRRITPSEKAIDVARQAGIHDGVFRDVMTKVNQNLKRHSRIVHNLQAINSIVQQIDDLYWSSGAASLDDDAETATDAGGEDSNTLYQGDDLTVDKNISKLPPIWDTSADHLASVGNEDQNAGQDDYIAVVTRLQDLSAKRLTIQQKLNTYRALLSLLDPYRSPQENVQPNIATQKGPLVPELMKTRTFAIRVAGRISERFGDVQVSATAEEDDGSGVVMGEDDGKTKLENILSGW</sequence>